<dbReference type="Gene3D" id="1.10.10.10">
    <property type="entry name" value="Winged helix-like DNA-binding domain superfamily/Winged helix DNA-binding domain"/>
    <property type="match status" value="1"/>
</dbReference>
<evidence type="ECO:0000256" key="6">
    <source>
        <dbReference type="ARBA" id="ARBA00022842"/>
    </source>
</evidence>
<dbReference type="GO" id="GO:0003677">
    <property type="term" value="F:DNA binding"/>
    <property type="evidence" value="ECO:0007669"/>
    <property type="project" value="UniProtKB-UniRule"/>
</dbReference>
<comment type="catalytic activity">
    <reaction evidence="1 10">
        <text>ATP-dependent breakage, passage and rejoining of double-stranded DNA.</text>
        <dbReference type="EC" id="5.6.2.2"/>
    </reaction>
</comment>
<feature type="compositionally biased region" description="Acidic residues" evidence="11">
    <location>
        <begin position="69"/>
        <end position="82"/>
    </location>
</feature>
<dbReference type="InterPro" id="IPR002815">
    <property type="entry name" value="Spo11/TopoVI_A"/>
</dbReference>
<comment type="caution">
    <text evidence="14">The sequence shown here is derived from an EMBL/GenBank/DDBJ whole genome shotgun (WGS) entry which is preliminary data.</text>
</comment>
<evidence type="ECO:0000313" key="14">
    <source>
        <dbReference type="EMBL" id="PLW16621.1"/>
    </source>
</evidence>
<feature type="active site" description="O-(5'-phospho-DNA)-tyrosine intermediate" evidence="10">
    <location>
        <position position="234"/>
    </location>
</feature>
<dbReference type="EMBL" id="PGCJ01000866">
    <property type="protein sequence ID" value="PLW16621.1"/>
    <property type="molecule type" value="Genomic_DNA"/>
</dbReference>
<feature type="domain" description="Topoisomerase 6 subunit A/Spo11 TOPRIM" evidence="13">
    <location>
        <begin position="314"/>
        <end position="470"/>
    </location>
</feature>
<dbReference type="GO" id="GO:0042138">
    <property type="term" value="P:meiotic DNA double-strand break formation"/>
    <property type="evidence" value="ECO:0007669"/>
    <property type="project" value="TreeGrafter"/>
</dbReference>
<evidence type="ECO:0000256" key="8">
    <source>
        <dbReference type="ARBA" id="ARBA00023125"/>
    </source>
</evidence>
<keyword evidence="9 10" id="KW-0413">Isomerase</keyword>
<dbReference type="STRING" id="200324.A0A2N5STS7"/>
<dbReference type="PANTHER" id="PTHR10848:SF0">
    <property type="entry name" value="MEIOTIC RECOMBINATION PROTEIN SPO11"/>
    <property type="match status" value="1"/>
</dbReference>
<dbReference type="InterPro" id="IPR034136">
    <property type="entry name" value="TOPRIM_Topo6A/Spo11"/>
</dbReference>
<organism evidence="14 15">
    <name type="scientific">Puccinia coronata f. sp. avenae</name>
    <dbReference type="NCBI Taxonomy" id="200324"/>
    <lineage>
        <taxon>Eukaryota</taxon>
        <taxon>Fungi</taxon>
        <taxon>Dikarya</taxon>
        <taxon>Basidiomycota</taxon>
        <taxon>Pucciniomycotina</taxon>
        <taxon>Pucciniomycetes</taxon>
        <taxon>Pucciniales</taxon>
        <taxon>Pucciniaceae</taxon>
        <taxon>Puccinia</taxon>
    </lineage>
</organism>
<comment type="cofactor">
    <cofactor evidence="2">
        <name>Mg(2+)</name>
        <dbReference type="ChEBI" id="CHEBI:18420"/>
    </cofactor>
</comment>
<keyword evidence="6" id="KW-0460">Magnesium</keyword>
<feature type="compositionally biased region" description="Acidic residues" evidence="11">
    <location>
        <begin position="103"/>
        <end position="128"/>
    </location>
</feature>
<dbReference type="GO" id="GO:0003918">
    <property type="term" value="F:DNA topoisomerase type II (double strand cut, ATP-hydrolyzing) activity"/>
    <property type="evidence" value="ECO:0007669"/>
    <property type="project" value="UniProtKB-UniRule"/>
</dbReference>
<dbReference type="InterPro" id="IPR013049">
    <property type="entry name" value="Spo11/TopoVI_A_N"/>
</dbReference>
<dbReference type="GO" id="GO:0000228">
    <property type="term" value="C:nuclear chromosome"/>
    <property type="evidence" value="ECO:0007669"/>
    <property type="project" value="TreeGrafter"/>
</dbReference>
<keyword evidence="15" id="KW-1185">Reference proteome</keyword>
<gene>
    <name evidence="14" type="ORF">PCANC_10402</name>
</gene>
<proteinExistence type="inferred from homology"/>
<evidence type="ECO:0000256" key="1">
    <source>
        <dbReference type="ARBA" id="ARBA00000185"/>
    </source>
</evidence>
<dbReference type="GO" id="GO:0007131">
    <property type="term" value="P:reciprocal meiotic recombination"/>
    <property type="evidence" value="ECO:0007669"/>
    <property type="project" value="TreeGrafter"/>
</dbReference>
<dbReference type="GO" id="GO:0046872">
    <property type="term" value="F:metal ion binding"/>
    <property type="evidence" value="ECO:0007669"/>
    <property type="project" value="UniProtKB-KW"/>
</dbReference>
<dbReference type="GO" id="GO:0005524">
    <property type="term" value="F:ATP binding"/>
    <property type="evidence" value="ECO:0007669"/>
    <property type="project" value="InterPro"/>
</dbReference>
<evidence type="ECO:0000313" key="15">
    <source>
        <dbReference type="Proteomes" id="UP000235388"/>
    </source>
</evidence>
<evidence type="ECO:0000256" key="7">
    <source>
        <dbReference type="ARBA" id="ARBA00023029"/>
    </source>
</evidence>
<reference evidence="14 15" key="1">
    <citation type="submission" date="2017-11" db="EMBL/GenBank/DDBJ databases">
        <title>De novo assembly and phasing of dikaryotic genomes from two isolates of Puccinia coronata f. sp. avenae, the causal agent of oat crown rust.</title>
        <authorList>
            <person name="Miller M.E."/>
            <person name="Zhang Y."/>
            <person name="Omidvar V."/>
            <person name="Sperschneider J."/>
            <person name="Schwessinger B."/>
            <person name="Raley C."/>
            <person name="Palmer J.M."/>
            <person name="Garnica D."/>
            <person name="Upadhyaya N."/>
            <person name="Rathjen J."/>
            <person name="Taylor J.M."/>
            <person name="Park R.F."/>
            <person name="Dodds P.N."/>
            <person name="Hirsch C.D."/>
            <person name="Kianian S.F."/>
            <person name="Figueroa M."/>
        </authorList>
    </citation>
    <scope>NUCLEOTIDE SEQUENCE [LARGE SCALE GENOMIC DNA]</scope>
    <source>
        <strain evidence="14">12NC29</strain>
    </source>
</reference>
<dbReference type="GO" id="GO:0000706">
    <property type="term" value="P:meiotic DNA double-strand break processing"/>
    <property type="evidence" value="ECO:0007669"/>
    <property type="project" value="TreeGrafter"/>
</dbReference>
<evidence type="ECO:0000256" key="2">
    <source>
        <dbReference type="ARBA" id="ARBA00001946"/>
    </source>
</evidence>
<dbReference type="Gene3D" id="3.40.1360.10">
    <property type="match status" value="1"/>
</dbReference>
<evidence type="ECO:0000256" key="10">
    <source>
        <dbReference type="PROSITE-ProRule" id="PRU01385"/>
    </source>
</evidence>
<name>A0A2N5STS7_9BASI</name>
<dbReference type="PANTHER" id="PTHR10848">
    <property type="entry name" value="MEIOTIC RECOMBINATION PROTEIN SPO11"/>
    <property type="match status" value="1"/>
</dbReference>
<dbReference type="InterPro" id="IPR036078">
    <property type="entry name" value="Spo11/TopoVI_A_sf"/>
</dbReference>
<evidence type="ECO:0000256" key="11">
    <source>
        <dbReference type="SAM" id="MobiDB-lite"/>
    </source>
</evidence>
<feature type="compositionally biased region" description="Basic and acidic residues" evidence="11">
    <location>
        <begin position="1"/>
        <end position="23"/>
    </location>
</feature>
<evidence type="ECO:0000256" key="3">
    <source>
        <dbReference type="ARBA" id="ARBA00006559"/>
    </source>
</evidence>
<feature type="compositionally biased region" description="Acidic residues" evidence="11">
    <location>
        <begin position="47"/>
        <end position="57"/>
    </location>
</feature>
<protein>
    <recommendedName>
        <fullName evidence="4">DNA topoisomerase (ATP-hydrolyzing)</fullName>
        <ecNumber evidence="4">5.6.2.2</ecNumber>
    </recommendedName>
</protein>
<evidence type="ECO:0000256" key="9">
    <source>
        <dbReference type="ARBA" id="ARBA00023235"/>
    </source>
</evidence>
<evidence type="ECO:0000256" key="4">
    <source>
        <dbReference type="ARBA" id="ARBA00012895"/>
    </source>
</evidence>
<dbReference type="Proteomes" id="UP000235388">
    <property type="component" value="Unassembled WGS sequence"/>
</dbReference>
<dbReference type="CDD" id="cd00223">
    <property type="entry name" value="TOPRIM_TopoIIB_SPO"/>
    <property type="match status" value="1"/>
</dbReference>
<evidence type="ECO:0000256" key="5">
    <source>
        <dbReference type="ARBA" id="ARBA00022723"/>
    </source>
</evidence>
<dbReference type="OrthoDB" id="2503063at2759"/>
<keyword evidence="8 10" id="KW-0238">DNA-binding</keyword>
<dbReference type="Pfam" id="PF21180">
    <property type="entry name" value="TOP6A-Spo11_Toprim"/>
    <property type="match status" value="1"/>
</dbReference>
<dbReference type="PROSITE" id="PS52041">
    <property type="entry name" value="TOPO_IIB"/>
    <property type="match status" value="1"/>
</dbReference>
<comment type="similarity">
    <text evidence="3 10">Belongs to the TOP6A family.</text>
</comment>
<dbReference type="Pfam" id="PF04406">
    <property type="entry name" value="TP6A_N"/>
    <property type="match status" value="1"/>
</dbReference>
<sequence length="519" mass="58479">MSDTDDGHSNVEPIDCWRLEQKKSQINNGQSKPMLMDGSSPRSGMEDFMDGDDDVMQEMEHSEPFPFSDDQDCTSDFDDQLIDENSCSLESSRDDAASSDFVELSEDESVSIQSSDDEEEDAFGSLDEDPNETLQKIEAFVLDILQQINRSGKYQTLREVSPVRKSENQAPISVSLRNRNSSKEACYTQKFPKSSRCRSSASGSVELARILCVLELSHDLILGDMVVTKRDAFYRDVNLFKRQGAVDRLVDDLAATLNLTREKLHIIASPRGVFQGDLELDTVADNSISGHGPPMHIPAAGSIKDLRPGHDIQFVLIVEKEAIFHLLVDMNFSNDPCLGHSVLICGLGYPDIATRRLTCQLSEHQDIIKRHVPMFILVDCDPHGLGIATVYKLGSQRMSFHPGLCVDRIEWIGVNSSDWNDIDSSYLCKMNSRDYTKADQLLKLDLLPESWKKELRRMKESGQKSEIQIILTDPRRKVGDHETPTYSRHTHNPLLFYLRKKIKRAGIASSYTPENSLMN</sequence>
<dbReference type="EC" id="5.6.2.2" evidence="4"/>
<accession>A0A2N5STS7</accession>
<feature type="region of interest" description="Disordered" evidence="11">
    <location>
        <begin position="1"/>
        <end position="128"/>
    </location>
</feature>
<dbReference type="InterPro" id="IPR036388">
    <property type="entry name" value="WH-like_DNA-bd_sf"/>
</dbReference>
<evidence type="ECO:0000259" key="12">
    <source>
        <dbReference type="Pfam" id="PF04406"/>
    </source>
</evidence>
<keyword evidence="7 10" id="KW-0799">Topoisomerase</keyword>
<dbReference type="AlphaFoldDB" id="A0A2N5STS7"/>
<evidence type="ECO:0000259" key="13">
    <source>
        <dbReference type="Pfam" id="PF21180"/>
    </source>
</evidence>
<feature type="domain" description="Spo11/DNA topoisomerase VI subunit A N-terminal" evidence="12">
    <location>
        <begin position="207"/>
        <end position="266"/>
    </location>
</feature>
<dbReference type="PRINTS" id="PR01550">
    <property type="entry name" value="TOP6AFAMILY"/>
</dbReference>
<keyword evidence="5" id="KW-0479">Metal-binding</keyword>
<dbReference type="SUPFAM" id="SSF56726">
    <property type="entry name" value="DNA topoisomerase IV, alpha subunit"/>
    <property type="match status" value="1"/>
</dbReference>